<evidence type="ECO:0000313" key="3">
    <source>
        <dbReference type="Proteomes" id="UP000054466"/>
    </source>
</evidence>
<protein>
    <submittedName>
        <fullName evidence="2">Uncharacterized protein</fullName>
    </submittedName>
</protein>
<dbReference type="GeneID" id="27351362"/>
<organism evidence="2 3">
    <name type="scientific">Cladophialophora immunda</name>
    <dbReference type="NCBI Taxonomy" id="569365"/>
    <lineage>
        <taxon>Eukaryota</taxon>
        <taxon>Fungi</taxon>
        <taxon>Dikarya</taxon>
        <taxon>Ascomycota</taxon>
        <taxon>Pezizomycotina</taxon>
        <taxon>Eurotiomycetes</taxon>
        <taxon>Chaetothyriomycetidae</taxon>
        <taxon>Chaetothyriales</taxon>
        <taxon>Herpotrichiellaceae</taxon>
        <taxon>Cladophialophora</taxon>
    </lineage>
</organism>
<name>A0A0D2BV09_9EURO</name>
<accession>A0A0D2BV09</accession>
<sequence length="118" mass="13542">MLPDDTTHRDKGTFDTRGSRPPRKESLKQDACTSQPIGWYQLSLQQSLESHARGQDRRSLNEDTADHRCLAVHGSSRDNILPRYAWRIAIPNSVSDPSEIQQSRAWLLHKQCQYALSR</sequence>
<evidence type="ECO:0000313" key="2">
    <source>
        <dbReference type="EMBL" id="KIW22265.1"/>
    </source>
</evidence>
<proteinExistence type="predicted"/>
<reference evidence="2 3" key="1">
    <citation type="submission" date="2015-01" db="EMBL/GenBank/DDBJ databases">
        <title>The Genome Sequence of Cladophialophora immunda CBS83496.</title>
        <authorList>
            <consortium name="The Broad Institute Genomics Platform"/>
            <person name="Cuomo C."/>
            <person name="de Hoog S."/>
            <person name="Gorbushina A."/>
            <person name="Stielow B."/>
            <person name="Teixiera M."/>
            <person name="Abouelleil A."/>
            <person name="Chapman S.B."/>
            <person name="Priest M."/>
            <person name="Young S.K."/>
            <person name="Wortman J."/>
            <person name="Nusbaum C."/>
            <person name="Birren B."/>
        </authorList>
    </citation>
    <scope>NUCLEOTIDE SEQUENCE [LARGE SCALE GENOMIC DNA]</scope>
    <source>
        <strain evidence="2 3">CBS 83496</strain>
    </source>
</reference>
<feature type="region of interest" description="Disordered" evidence="1">
    <location>
        <begin position="1"/>
        <end position="32"/>
    </location>
</feature>
<gene>
    <name evidence="2" type="ORF">PV07_12168</name>
</gene>
<evidence type="ECO:0000256" key="1">
    <source>
        <dbReference type="SAM" id="MobiDB-lite"/>
    </source>
</evidence>
<keyword evidence="3" id="KW-1185">Reference proteome</keyword>
<dbReference type="Proteomes" id="UP000054466">
    <property type="component" value="Unassembled WGS sequence"/>
</dbReference>
<feature type="compositionally biased region" description="Basic and acidic residues" evidence="1">
    <location>
        <begin position="1"/>
        <end position="28"/>
    </location>
</feature>
<dbReference type="VEuPathDB" id="FungiDB:PV07_12168"/>
<dbReference type="HOGENOM" id="CLU_2072891_0_0_1"/>
<dbReference type="EMBL" id="KN847047">
    <property type="protein sequence ID" value="KIW22265.1"/>
    <property type="molecule type" value="Genomic_DNA"/>
</dbReference>
<dbReference type="RefSeq" id="XP_016242481.1">
    <property type="nucleotide sequence ID" value="XM_016399669.1"/>
</dbReference>
<dbReference type="AlphaFoldDB" id="A0A0D2BV09"/>